<evidence type="ECO:0000256" key="1">
    <source>
        <dbReference type="ARBA" id="ARBA00004123"/>
    </source>
</evidence>
<evidence type="ECO:0000256" key="6">
    <source>
        <dbReference type="ARBA" id="ARBA00023242"/>
    </source>
</evidence>
<proteinExistence type="inferred from homology"/>
<dbReference type="GO" id="GO:0010628">
    <property type="term" value="P:positive regulation of gene expression"/>
    <property type="evidence" value="ECO:0007669"/>
    <property type="project" value="TreeGrafter"/>
</dbReference>
<sequence length="312" mass="36512">MIYIVFLCFCCCCQRIICRYILSENFELNNEIYWVNGLNFIERIIHLVKYKEVRDILAILLSKISLIPIKCSKSIYRQVHAFHNLIALILDRDTSLLPAYLVLDEIQNKFYTVLQNGNGHWAFSKLISVFVDSFRPIAKIVSHSGRPRIMPIVGYCFWINSLNLDEKTAKYKLKGLLPYDKELNEPQTTLLLQIIEQNNSRETIAYILSLAKHQNLKDNRSINIIEKLLIELIVSTVIKSCNYKSFFEINNFEQFDFNQMENDVVQIVMLWNHIASTTLYFISQYQNISFPLLITGLLEKLYEHCKISTNTC</sequence>
<dbReference type="GO" id="GO:0005667">
    <property type="term" value="C:transcription regulator complex"/>
    <property type="evidence" value="ECO:0007669"/>
    <property type="project" value="TreeGrafter"/>
</dbReference>
<dbReference type="Pfam" id="PF11573">
    <property type="entry name" value="Med23"/>
    <property type="match status" value="1"/>
</dbReference>
<keyword evidence="4" id="KW-0805">Transcription regulation</keyword>
<feature type="signal peptide" evidence="8">
    <location>
        <begin position="1"/>
        <end position="18"/>
    </location>
</feature>
<dbReference type="PANTHER" id="PTHR12691">
    <property type="entry name" value="MEDIATOR OF RNA POLYMERASE II TRANSCRIPTION SUBUNIT 23"/>
    <property type="match status" value="1"/>
</dbReference>
<dbReference type="OrthoDB" id="9982951at2759"/>
<protein>
    <recommendedName>
        <fullName evidence="3">Mediator of RNA polymerase II transcription subunit 23</fullName>
    </recommendedName>
    <alternativeName>
        <fullName evidence="7">Mediator complex subunit 23</fullName>
    </alternativeName>
</protein>
<comment type="caution">
    <text evidence="9">The sequence shown here is derived from an EMBL/GenBank/DDBJ whole genome shotgun (WGS) entry which is preliminary data.</text>
</comment>
<gene>
    <name evidence="9" type="ORF">BLA29_007436</name>
</gene>
<evidence type="ECO:0000256" key="4">
    <source>
        <dbReference type="ARBA" id="ARBA00023015"/>
    </source>
</evidence>
<dbReference type="Proteomes" id="UP000194236">
    <property type="component" value="Unassembled WGS sequence"/>
</dbReference>
<keyword evidence="5" id="KW-0804">Transcription</keyword>
<evidence type="ECO:0000256" key="2">
    <source>
        <dbReference type="ARBA" id="ARBA00010222"/>
    </source>
</evidence>
<organism evidence="9 10">
    <name type="scientific">Euroglyphus maynei</name>
    <name type="common">Mayne's house dust mite</name>
    <dbReference type="NCBI Taxonomy" id="6958"/>
    <lineage>
        <taxon>Eukaryota</taxon>
        <taxon>Metazoa</taxon>
        <taxon>Ecdysozoa</taxon>
        <taxon>Arthropoda</taxon>
        <taxon>Chelicerata</taxon>
        <taxon>Arachnida</taxon>
        <taxon>Acari</taxon>
        <taxon>Acariformes</taxon>
        <taxon>Sarcoptiformes</taxon>
        <taxon>Astigmata</taxon>
        <taxon>Psoroptidia</taxon>
        <taxon>Analgoidea</taxon>
        <taxon>Pyroglyphidae</taxon>
        <taxon>Pyroglyphinae</taxon>
        <taxon>Euroglyphus</taxon>
    </lineage>
</organism>
<dbReference type="AlphaFoldDB" id="A0A1Y3AVS9"/>
<comment type="subcellular location">
    <subcellularLocation>
        <location evidence="1">Nucleus</location>
    </subcellularLocation>
</comment>
<dbReference type="GO" id="GO:0016592">
    <property type="term" value="C:mediator complex"/>
    <property type="evidence" value="ECO:0007669"/>
    <property type="project" value="TreeGrafter"/>
</dbReference>
<accession>A0A1Y3AVS9</accession>
<evidence type="ECO:0000256" key="5">
    <source>
        <dbReference type="ARBA" id="ARBA00023163"/>
    </source>
</evidence>
<evidence type="ECO:0000313" key="9">
    <source>
        <dbReference type="EMBL" id="OTF72592.1"/>
    </source>
</evidence>
<comment type="similarity">
    <text evidence="2">Belongs to the Mediator complex subunit 23 family.</text>
</comment>
<dbReference type="GO" id="GO:0006357">
    <property type="term" value="P:regulation of transcription by RNA polymerase II"/>
    <property type="evidence" value="ECO:0007669"/>
    <property type="project" value="TreeGrafter"/>
</dbReference>
<feature type="chain" id="PRO_5012237763" description="Mediator of RNA polymerase II transcription subunit 23" evidence="8">
    <location>
        <begin position="19"/>
        <end position="312"/>
    </location>
</feature>
<keyword evidence="6" id="KW-0539">Nucleus</keyword>
<name>A0A1Y3AVS9_EURMA</name>
<feature type="non-terminal residue" evidence="9">
    <location>
        <position position="312"/>
    </location>
</feature>
<dbReference type="PANTHER" id="PTHR12691:SF10">
    <property type="entry name" value="MEDIATOR OF RNA POLYMERASE II TRANSCRIPTION SUBUNIT 23"/>
    <property type="match status" value="1"/>
</dbReference>
<evidence type="ECO:0000256" key="7">
    <source>
        <dbReference type="ARBA" id="ARBA00031961"/>
    </source>
</evidence>
<evidence type="ECO:0000256" key="3">
    <source>
        <dbReference type="ARBA" id="ARBA00019696"/>
    </source>
</evidence>
<evidence type="ECO:0000313" key="10">
    <source>
        <dbReference type="Proteomes" id="UP000194236"/>
    </source>
</evidence>
<evidence type="ECO:0000256" key="8">
    <source>
        <dbReference type="SAM" id="SignalP"/>
    </source>
</evidence>
<keyword evidence="8" id="KW-0732">Signal</keyword>
<keyword evidence="10" id="KW-1185">Reference proteome</keyword>
<reference evidence="9 10" key="1">
    <citation type="submission" date="2017-03" db="EMBL/GenBank/DDBJ databases">
        <title>Genome Survey of Euroglyphus maynei.</title>
        <authorList>
            <person name="Arlian L.G."/>
            <person name="Morgan M.S."/>
            <person name="Rider S.D."/>
        </authorList>
    </citation>
    <scope>NUCLEOTIDE SEQUENCE [LARGE SCALE GENOMIC DNA]</scope>
    <source>
        <strain evidence="9">Arlian Lab</strain>
        <tissue evidence="9">Whole body</tissue>
    </source>
</reference>
<dbReference type="InterPro" id="IPR021629">
    <property type="entry name" value="Mediator_Med23"/>
</dbReference>
<dbReference type="EMBL" id="MUJZ01055491">
    <property type="protein sequence ID" value="OTF72592.1"/>
    <property type="molecule type" value="Genomic_DNA"/>
</dbReference>